<sequence length="448" mass="48948">MTLVFSALALSMVVTSISGFGFMENRAARQKHGSEMAFQMAEAGIEYYKWHLAHDETDYQDGTGQAGPYVHNYYDKDGNKIGEYSLNITPPPAGSSIVTVESIGYTVAYPNTKRKLKARIGFPSLTDYAFLTNSDVWIGDTEAIHGKLHANGGIRFDGTTDSIISSAKETYTCKTYHGCNNQTKPGIWGDGTPQDFWQFPVPAFDFNGITVDLADVKAGAKSAGVYLSSSGFKGWHLKFKSNGTFDTYKVKTLYSIPSPGYGKDVNGVKHYESYDIKTETFYKNYAIPANGLIFVEDLTWVDGTVRGKATVGSGKFPVSPATYTSIAIPNNIIYVNKDGSDVLGLMAQNHVLIPRLSPNILEIDAAVIAQNGSAQRFYYPGNILDSLTIYGSVVSNGVWTWSWVTQGGSIISGYKNTNTTYDANLTFGPPPSFPVGNGYQLISWEEVK</sequence>
<comment type="caution">
    <text evidence="1">The sequence shown here is derived from an EMBL/GenBank/DDBJ whole genome shotgun (WGS) entry which is preliminary data.</text>
</comment>
<protein>
    <submittedName>
        <fullName evidence="1">Uncharacterized protein</fullName>
    </submittedName>
</protein>
<evidence type="ECO:0000313" key="1">
    <source>
        <dbReference type="EMBL" id="KKR99019.1"/>
    </source>
</evidence>
<evidence type="ECO:0000313" key="2">
    <source>
        <dbReference type="Proteomes" id="UP000034108"/>
    </source>
</evidence>
<proteinExistence type="predicted"/>
<reference evidence="1 2" key="1">
    <citation type="journal article" date="2015" name="Nature">
        <title>rRNA introns, odd ribosomes, and small enigmatic genomes across a large radiation of phyla.</title>
        <authorList>
            <person name="Brown C.T."/>
            <person name="Hug L.A."/>
            <person name="Thomas B.C."/>
            <person name="Sharon I."/>
            <person name="Castelle C.J."/>
            <person name="Singh A."/>
            <person name="Wilkins M.J."/>
            <person name="Williams K.H."/>
            <person name="Banfield J.F."/>
        </authorList>
    </citation>
    <scope>NUCLEOTIDE SEQUENCE [LARGE SCALE GENOMIC DNA]</scope>
</reference>
<dbReference type="EMBL" id="LCAV01000012">
    <property type="protein sequence ID" value="KKR99019.1"/>
    <property type="molecule type" value="Genomic_DNA"/>
</dbReference>
<name>A0A0G0VDP9_9BACT</name>
<accession>A0A0G0VDP9</accession>
<dbReference type="PATRIC" id="fig|1619048.3.peg.450"/>
<organism evidence="1 2">
    <name type="scientific">Candidatus Magasanikbacteria bacterium GW2011_GWC2_41_17</name>
    <dbReference type="NCBI Taxonomy" id="1619048"/>
    <lineage>
        <taxon>Bacteria</taxon>
        <taxon>Candidatus Magasanikiibacteriota</taxon>
    </lineage>
</organism>
<dbReference type="AlphaFoldDB" id="A0A0G0VDP9"/>
<gene>
    <name evidence="1" type="ORF">UU49_C0012G0009</name>
</gene>
<dbReference type="STRING" id="1619048.UU49_C0012G0009"/>
<dbReference type="Proteomes" id="UP000034108">
    <property type="component" value="Unassembled WGS sequence"/>
</dbReference>